<dbReference type="PANTHER" id="PTHR11071:SF561">
    <property type="entry name" value="PEPTIDYL-PROLYL CIS-TRANS ISOMERASE D-RELATED"/>
    <property type="match status" value="1"/>
</dbReference>
<keyword evidence="5" id="KW-0413">Isomerase</keyword>
<dbReference type="GO" id="GO:0006457">
    <property type="term" value="P:protein folding"/>
    <property type="evidence" value="ECO:0007669"/>
    <property type="project" value="TreeGrafter"/>
</dbReference>
<evidence type="ECO:0000256" key="3">
    <source>
        <dbReference type="ARBA" id="ARBA00013194"/>
    </source>
</evidence>
<evidence type="ECO:0000256" key="1">
    <source>
        <dbReference type="ARBA" id="ARBA00000971"/>
    </source>
</evidence>
<feature type="compositionally biased region" description="Basic and acidic residues" evidence="6">
    <location>
        <begin position="363"/>
        <end position="372"/>
    </location>
</feature>
<feature type="compositionally biased region" description="Basic and acidic residues" evidence="6">
    <location>
        <begin position="753"/>
        <end position="766"/>
    </location>
</feature>
<dbReference type="EMBL" id="CP093344">
    <property type="protein sequence ID" value="WOG89451.1"/>
    <property type="molecule type" value="Genomic_DNA"/>
</dbReference>
<feature type="domain" description="PPIase cyclophilin-type" evidence="7">
    <location>
        <begin position="10"/>
        <end position="172"/>
    </location>
</feature>
<feature type="compositionally biased region" description="Basic and acidic residues" evidence="6">
    <location>
        <begin position="175"/>
        <end position="203"/>
    </location>
</feature>
<keyword evidence="9" id="KW-1185">Reference proteome</keyword>
<feature type="compositionally biased region" description="Basic residues" evidence="6">
    <location>
        <begin position="675"/>
        <end position="688"/>
    </location>
</feature>
<feature type="compositionally biased region" description="Basic and acidic residues" evidence="6">
    <location>
        <begin position="381"/>
        <end position="400"/>
    </location>
</feature>
<evidence type="ECO:0000256" key="2">
    <source>
        <dbReference type="ARBA" id="ARBA00007365"/>
    </source>
</evidence>
<dbReference type="GO" id="GO:0016018">
    <property type="term" value="F:cyclosporin A binding"/>
    <property type="evidence" value="ECO:0007669"/>
    <property type="project" value="TreeGrafter"/>
</dbReference>
<dbReference type="EC" id="5.2.1.8" evidence="3"/>
<dbReference type="Proteomes" id="UP000077755">
    <property type="component" value="Chromosome 2"/>
</dbReference>
<gene>
    <name evidence="8" type="ORF">DCAR_0208689</name>
</gene>
<dbReference type="InterPro" id="IPR029000">
    <property type="entry name" value="Cyclophilin-like_dom_sf"/>
</dbReference>
<feature type="compositionally biased region" description="Basic residues" evidence="6">
    <location>
        <begin position="575"/>
        <end position="584"/>
    </location>
</feature>
<reference evidence="8" key="2">
    <citation type="submission" date="2022-03" db="EMBL/GenBank/DDBJ databases">
        <title>Draft title - Genomic analysis of global carrot germplasm unveils the trajectory of domestication and the origin of high carotenoid orange carrot.</title>
        <authorList>
            <person name="Iorizzo M."/>
            <person name="Ellison S."/>
            <person name="Senalik D."/>
            <person name="Macko-Podgorni A."/>
            <person name="Grzebelus D."/>
            <person name="Bostan H."/>
            <person name="Rolling W."/>
            <person name="Curaba J."/>
            <person name="Simon P."/>
        </authorList>
    </citation>
    <scope>NUCLEOTIDE SEQUENCE</scope>
    <source>
        <tissue evidence="8">Leaf</tissue>
    </source>
</reference>
<evidence type="ECO:0000313" key="8">
    <source>
        <dbReference type="EMBL" id="WOG89451.1"/>
    </source>
</evidence>
<feature type="compositionally biased region" description="Basic residues" evidence="6">
    <location>
        <begin position="262"/>
        <end position="302"/>
    </location>
</feature>
<dbReference type="Gene3D" id="2.40.100.10">
    <property type="entry name" value="Cyclophilin-like"/>
    <property type="match status" value="1"/>
</dbReference>
<evidence type="ECO:0000313" key="9">
    <source>
        <dbReference type="Proteomes" id="UP000077755"/>
    </source>
</evidence>
<organism evidence="8 9">
    <name type="scientific">Daucus carota subsp. sativus</name>
    <name type="common">Carrot</name>
    <dbReference type="NCBI Taxonomy" id="79200"/>
    <lineage>
        <taxon>Eukaryota</taxon>
        <taxon>Viridiplantae</taxon>
        <taxon>Streptophyta</taxon>
        <taxon>Embryophyta</taxon>
        <taxon>Tracheophyta</taxon>
        <taxon>Spermatophyta</taxon>
        <taxon>Magnoliopsida</taxon>
        <taxon>eudicotyledons</taxon>
        <taxon>Gunneridae</taxon>
        <taxon>Pentapetalae</taxon>
        <taxon>asterids</taxon>
        <taxon>campanulids</taxon>
        <taxon>Apiales</taxon>
        <taxon>Apiaceae</taxon>
        <taxon>Apioideae</taxon>
        <taxon>Scandiceae</taxon>
        <taxon>Daucinae</taxon>
        <taxon>Daucus</taxon>
        <taxon>Daucus sect. Daucus</taxon>
    </lineage>
</organism>
<dbReference type="FunFam" id="2.40.100.10:FF:000022">
    <property type="entry name" value="Peptidyl-prolyl cis-trans isomerase CYP95"/>
    <property type="match status" value="1"/>
</dbReference>
<comment type="catalytic activity">
    <reaction evidence="1">
        <text>[protein]-peptidylproline (omega=180) = [protein]-peptidylproline (omega=0)</text>
        <dbReference type="Rhea" id="RHEA:16237"/>
        <dbReference type="Rhea" id="RHEA-COMP:10747"/>
        <dbReference type="Rhea" id="RHEA-COMP:10748"/>
        <dbReference type="ChEBI" id="CHEBI:83833"/>
        <dbReference type="ChEBI" id="CHEBI:83834"/>
        <dbReference type="EC" id="5.2.1.8"/>
    </reaction>
</comment>
<accession>A0AAF0WHF8</accession>
<dbReference type="SUPFAM" id="SSF50891">
    <property type="entry name" value="Cyclophilin-like"/>
    <property type="match status" value="1"/>
</dbReference>
<feature type="region of interest" description="Disordered" evidence="6">
    <location>
        <begin position="175"/>
        <end position="792"/>
    </location>
</feature>
<feature type="compositionally biased region" description="Low complexity" evidence="6">
    <location>
        <begin position="490"/>
        <end position="511"/>
    </location>
</feature>
<dbReference type="PANTHER" id="PTHR11071">
    <property type="entry name" value="PEPTIDYL-PROLYL CIS-TRANS ISOMERASE"/>
    <property type="match status" value="1"/>
</dbReference>
<feature type="compositionally biased region" description="Basic and acidic residues" evidence="6">
    <location>
        <begin position="342"/>
        <end position="356"/>
    </location>
</feature>
<feature type="compositionally biased region" description="Basic residues" evidence="6">
    <location>
        <begin position="728"/>
        <end position="748"/>
    </location>
</feature>
<evidence type="ECO:0000256" key="6">
    <source>
        <dbReference type="SAM" id="MobiDB-lite"/>
    </source>
</evidence>
<reference evidence="8" key="1">
    <citation type="journal article" date="2016" name="Nat. Genet.">
        <title>A high-quality carrot genome assembly provides new insights into carotenoid accumulation and asterid genome evolution.</title>
        <authorList>
            <person name="Iorizzo M."/>
            <person name="Ellison S."/>
            <person name="Senalik D."/>
            <person name="Zeng P."/>
            <person name="Satapoomin P."/>
            <person name="Huang J."/>
            <person name="Bowman M."/>
            <person name="Iovene M."/>
            <person name="Sanseverino W."/>
            <person name="Cavagnaro P."/>
            <person name="Yildiz M."/>
            <person name="Macko-Podgorni A."/>
            <person name="Moranska E."/>
            <person name="Grzebelus E."/>
            <person name="Grzebelus D."/>
            <person name="Ashrafi H."/>
            <person name="Zheng Z."/>
            <person name="Cheng S."/>
            <person name="Spooner D."/>
            <person name="Van Deynze A."/>
            <person name="Simon P."/>
        </authorList>
    </citation>
    <scope>NUCLEOTIDE SEQUENCE</scope>
    <source>
        <tissue evidence="8">Leaf</tissue>
    </source>
</reference>
<dbReference type="Pfam" id="PF00160">
    <property type="entry name" value="Pro_isomerase"/>
    <property type="match status" value="1"/>
</dbReference>
<feature type="compositionally biased region" description="Low complexity" evidence="6">
    <location>
        <begin position="245"/>
        <end position="257"/>
    </location>
</feature>
<dbReference type="GO" id="GO:0003755">
    <property type="term" value="F:peptidyl-prolyl cis-trans isomerase activity"/>
    <property type="evidence" value="ECO:0007669"/>
    <property type="project" value="UniProtKB-KW"/>
</dbReference>
<feature type="compositionally biased region" description="Basic residues" evidence="6">
    <location>
        <begin position="204"/>
        <end position="223"/>
    </location>
</feature>
<protein>
    <recommendedName>
        <fullName evidence="3">peptidylprolyl isomerase</fullName>
        <ecNumber evidence="3">5.2.1.8</ecNumber>
    </recommendedName>
</protein>
<comment type="similarity">
    <text evidence="2">Belongs to the cyclophilin-type PPIase family.</text>
</comment>
<keyword evidence="4" id="KW-0697">Rotamase</keyword>
<feature type="compositionally biased region" description="Basic residues" evidence="6">
    <location>
        <begin position="657"/>
        <end position="667"/>
    </location>
</feature>
<sequence>MSKRSRFVFLDVSIDGDPNERLVFELFYDLVPKTAENFRSLCTGEKGISSRTGKPLHYKGTFFHRITKGSMAQAGDLLRRDGNFGESIYGERFPDERCKLLHDEPGLLSIALADRDARGSLFSITFEANHDLDRKHIVFGKLVEGLDVLKRIESCGDKEGKPVVPVKITKCGEHRNENQYTDMRKASKMRNGKEASFEVNSRDLRRKKQHKKSSKGRRKRRRYYTSDSDSSESETETSDSDSVSDSDISSSSDSSSSSDDKRRKRKRSRRDRNRRRKKRYSRRDKRRRRRDKRSKRKSKRALGRFSGSESSTDDDYGTASRKDCKCKNPAQVTGEVDSSLLGEREDITFRYKKVDLPDMLECNEGKYPRENGQRQSSKIGMETKLDKRTERHPDSVDVHPGKNRNKSISPPRILSRSSLSPKSSLRKSPSMSPRRSMTPDRSMSRSVSGSPPRVIRGSRSFSRSPIRGGSSPARSVTRSPASPKRGGSISPVSVRARPWRSSSRSPTSSPPQESHSRSPPKTSSGKSSRKLESMSPIRSRRSTSKSPVRSSRRSISRSSGRAPSRRSSSQSPIKKNARNSRHSYSRSPSGYGRRARSPFADRARSTGRSPLSDGLSKQRIKRERGFSHSNAHKYHSSDRSPVRSYRYSRSERDRYPSHRRSPRRYRTPPRERSPIRRSSRWSRSRSLSHSRSPMKTTRYRASPHAKRRGSRRSRSRSLSHSRSPMKTTRYRASPHAKRRGSRRSRSRSLSHYSRSESPKRANKERSIFSSESPPAKNGVVSYGDGSPVSGKR</sequence>
<dbReference type="AlphaFoldDB" id="A0AAF0WHF8"/>
<evidence type="ECO:0000259" key="7">
    <source>
        <dbReference type="Pfam" id="PF00160"/>
    </source>
</evidence>
<dbReference type="GO" id="GO:0005737">
    <property type="term" value="C:cytoplasm"/>
    <property type="evidence" value="ECO:0007669"/>
    <property type="project" value="TreeGrafter"/>
</dbReference>
<feature type="compositionally biased region" description="Polar residues" evidence="6">
    <location>
        <begin position="517"/>
        <end position="526"/>
    </location>
</feature>
<name>A0AAF0WHF8_DAUCS</name>
<proteinExistence type="inferred from homology"/>
<evidence type="ECO:0000256" key="5">
    <source>
        <dbReference type="ARBA" id="ARBA00023235"/>
    </source>
</evidence>
<feature type="compositionally biased region" description="Low complexity" evidence="6">
    <location>
        <begin position="556"/>
        <end position="572"/>
    </location>
</feature>
<feature type="compositionally biased region" description="Low complexity" evidence="6">
    <location>
        <begin position="406"/>
        <end position="446"/>
    </location>
</feature>
<dbReference type="PRINTS" id="PR00153">
    <property type="entry name" value="CSAPPISMRASE"/>
</dbReference>
<dbReference type="InterPro" id="IPR002130">
    <property type="entry name" value="Cyclophilin-type_PPIase_dom"/>
</dbReference>
<evidence type="ECO:0000256" key="4">
    <source>
        <dbReference type="ARBA" id="ARBA00023110"/>
    </source>
</evidence>
<feature type="compositionally biased region" description="Acidic residues" evidence="6">
    <location>
        <begin position="229"/>
        <end position="244"/>
    </location>
</feature>
<feature type="compositionally biased region" description="Basic residues" evidence="6">
    <location>
        <begin position="697"/>
        <end position="719"/>
    </location>
</feature>